<reference evidence="2" key="2">
    <citation type="journal article" date="2012" name="PLoS ONE">
        <title>A Deeply Branching Thermophilic Bacterium with an Ancient Acetyl-CoA Pathway Dominates a Subsurface Ecosystem.</title>
        <authorList>
            <person name="Takami H."/>
            <person name="Noguchi H."/>
            <person name="Takaki Y."/>
            <person name="Uchiyama I."/>
            <person name="Toyoda A."/>
            <person name="Nishi S."/>
            <person name="Chee G.-J."/>
            <person name="Arai W."/>
            <person name="Nunoura T."/>
            <person name="Itoh T."/>
            <person name="Hattori M."/>
            <person name="Takai K."/>
        </authorList>
    </citation>
    <scope>NUCLEOTIDE SEQUENCE</scope>
</reference>
<feature type="transmembrane region" description="Helical" evidence="1">
    <location>
        <begin position="30"/>
        <end position="61"/>
    </location>
</feature>
<accession>H5SAA5</accession>
<evidence type="ECO:0000256" key="1">
    <source>
        <dbReference type="SAM" id="Phobius"/>
    </source>
</evidence>
<dbReference type="AlphaFoldDB" id="H5SAA5"/>
<keyword evidence="1" id="KW-1133">Transmembrane helix</keyword>
<proteinExistence type="predicted"/>
<reference evidence="2" key="1">
    <citation type="journal article" date="2005" name="Environ. Microbiol.">
        <title>Genetic and functional properties of uncultivated thermophilic crenarchaeotes from a subsurface gold mine as revealed by analysis of genome fragments.</title>
        <authorList>
            <person name="Nunoura T."/>
            <person name="Hirayama H."/>
            <person name="Takami H."/>
            <person name="Oida H."/>
            <person name="Nishi S."/>
            <person name="Shimamura S."/>
            <person name="Suzuki Y."/>
            <person name="Inagaki F."/>
            <person name="Takai K."/>
            <person name="Nealson K.H."/>
            <person name="Horikoshi K."/>
        </authorList>
    </citation>
    <scope>NUCLEOTIDE SEQUENCE</scope>
</reference>
<keyword evidence="1" id="KW-0812">Transmembrane</keyword>
<gene>
    <name evidence="2" type="ORF">HGMM_F04D06C21</name>
</gene>
<evidence type="ECO:0000313" key="2">
    <source>
        <dbReference type="EMBL" id="BAL53082.1"/>
    </source>
</evidence>
<keyword evidence="1" id="KW-0472">Membrane</keyword>
<organism evidence="2">
    <name type="scientific">uncultured Deinococcota bacterium</name>
    <dbReference type="NCBI Taxonomy" id="179882"/>
    <lineage>
        <taxon>Bacteria</taxon>
        <taxon>Thermotogati</taxon>
        <taxon>Deinococcota</taxon>
        <taxon>environmental samples</taxon>
    </lineage>
</organism>
<name>H5SAA5_9DEIN</name>
<sequence length="67" mass="7508">METAALLVLAFFGLLNLFIFHRFKKPLLPLIVALFLSFFVFFLSPALGLLVFLLGQTLAFYQAGKKA</sequence>
<dbReference type="EMBL" id="AP011647">
    <property type="protein sequence ID" value="BAL53082.1"/>
    <property type="molecule type" value="Genomic_DNA"/>
</dbReference>
<protein>
    <submittedName>
        <fullName evidence="2">Hypothetical conserved protein</fullName>
    </submittedName>
</protein>